<organism evidence="12 13">
    <name type="scientific">Gonapodya prolifera (strain JEL478)</name>
    <name type="common">Monoblepharis prolifera</name>
    <dbReference type="NCBI Taxonomy" id="1344416"/>
    <lineage>
        <taxon>Eukaryota</taxon>
        <taxon>Fungi</taxon>
        <taxon>Fungi incertae sedis</taxon>
        <taxon>Chytridiomycota</taxon>
        <taxon>Chytridiomycota incertae sedis</taxon>
        <taxon>Monoblepharidomycetes</taxon>
        <taxon>Monoblepharidales</taxon>
        <taxon>Gonapodyaceae</taxon>
        <taxon>Gonapodya</taxon>
    </lineage>
</organism>
<dbReference type="CDD" id="cd03478">
    <property type="entry name" value="Rieske_AIFL_N"/>
    <property type="match status" value="1"/>
</dbReference>
<dbReference type="SUPFAM" id="SSF51905">
    <property type="entry name" value="FAD/NAD(P)-binding domain"/>
    <property type="match status" value="2"/>
</dbReference>
<evidence type="ECO:0000256" key="5">
    <source>
        <dbReference type="ARBA" id="ARBA00022723"/>
    </source>
</evidence>
<keyword evidence="8" id="KW-0408">Iron</keyword>
<feature type="transmembrane region" description="Helical" evidence="10">
    <location>
        <begin position="574"/>
        <end position="592"/>
    </location>
</feature>
<dbReference type="STRING" id="1344416.A0A139B075"/>
<dbReference type="InterPro" id="IPR036188">
    <property type="entry name" value="FAD/NAD-bd_sf"/>
</dbReference>
<dbReference type="Pfam" id="PF00355">
    <property type="entry name" value="Rieske"/>
    <property type="match status" value="1"/>
</dbReference>
<dbReference type="PRINTS" id="PR00368">
    <property type="entry name" value="FADPNR"/>
</dbReference>
<evidence type="ECO:0000259" key="11">
    <source>
        <dbReference type="PROSITE" id="PS51296"/>
    </source>
</evidence>
<evidence type="ECO:0000313" key="12">
    <source>
        <dbReference type="EMBL" id="KXS22367.1"/>
    </source>
</evidence>
<dbReference type="Gene3D" id="3.50.50.60">
    <property type="entry name" value="FAD/NAD(P)-binding domain"/>
    <property type="match status" value="2"/>
</dbReference>
<keyword evidence="10" id="KW-0812">Transmembrane</keyword>
<dbReference type="PROSITE" id="PS51296">
    <property type="entry name" value="RIESKE"/>
    <property type="match status" value="1"/>
</dbReference>
<dbReference type="OMA" id="PRCTHYG"/>
<sequence>MSTVEVEACSVGELQPGQMKEVKIGSGKAVLYRVGDEYHATSHLCPHYKAPLIKGVLSQDGRIMCPWHGACFNTKTGDIEDGPSIDGLQSYETKVKGRAVYIKATDTAIAAGRRGPPAAVGKSSDQVTAVVIGGGAGGLQAAESLRIEGFKGRVILLSREDTLPVDRPKLSKSIKTTVEAVQLRNKEHFDKIGVEIELKTEVVGLDTKGKVLSLNGGRKVAYDYVVVASGGDPRRLPIPGSDLGNIHVVRGVSDATGLDAAITALQQTNGADYRPKIIIVGSSFIGMEAAAVLAKIADLTVIGMEKVPFERVLGADVGKAFMIMHEKAGVKFRMESVTERYEPSSANPKIVGAVIIKGTNERLPADLVVLGVGVRCATDFLKSSGIPLERDGSVIVEDSMKVPGVDGVFAVGDIARYAYHLTGEKIRVEHWSVAQNQARVAAQNIAKLVKAKSDGGAVPELTPFRTVPFFWTVQFGKSVRYAGHAESFDEVITKFTPSLENMESLEAYYIRQNKVLAVATLAKDPIAATGSELIRLGLMPSGSDIKRGTDLTKIKLGETPVSVKGAKSGDLPSWVIPAVIAVIAVGIAYYITTQK</sequence>
<keyword evidence="10" id="KW-0472">Membrane</keyword>
<dbReference type="InterPro" id="IPR023753">
    <property type="entry name" value="FAD/NAD-binding_dom"/>
</dbReference>
<dbReference type="InterPro" id="IPR017941">
    <property type="entry name" value="Rieske_2Fe-2S"/>
</dbReference>
<reference evidence="12 13" key="1">
    <citation type="journal article" date="2015" name="Genome Biol. Evol.">
        <title>Phylogenomic analyses indicate that early fungi evolved digesting cell walls of algal ancestors of land plants.</title>
        <authorList>
            <person name="Chang Y."/>
            <person name="Wang S."/>
            <person name="Sekimoto S."/>
            <person name="Aerts A.L."/>
            <person name="Choi C."/>
            <person name="Clum A."/>
            <person name="LaButti K.M."/>
            <person name="Lindquist E.A."/>
            <person name="Yee Ngan C."/>
            <person name="Ohm R.A."/>
            <person name="Salamov A.A."/>
            <person name="Grigoriev I.V."/>
            <person name="Spatafora J.W."/>
            <person name="Berbee M.L."/>
        </authorList>
    </citation>
    <scope>NUCLEOTIDE SEQUENCE [LARGE SCALE GENOMIC DNA]</scope>
    <source>
        <strain evidence="12 13">JEL478</strain>
    </source>
</reference>
<dbReference type="AlphaFoldDB" id="A0A139B075"/>
<protein>
    <recommendedName>
        <fullName evidence="11">Rieske domain-containing protein</fullName>
    </recommendedName>
</protein>
<keyword evidence="10" id="KW-1133">Transmembrane helix</keyword>
<dbReference type="SUPFAM" id="SSF55424">
    <property type="entry name" value="FAD/NAD-linked reductases, dimerisation (C-terminal) domain"/>
    <property type="match status" value="1"/>
</dbReference>
<proteinExistence type="inferred from homology"/>
<keyword evidence="9" id="KW-0411">Iron-sulfur</keyword>
<dbReference type="InterPro" id="IPR016156">
    <property type="entry name" value="FAD/NAD-linked_Rdtase_dimer_sf"/>
</dbReference>
<keyword evidence="6" id="KW-0274">FAD</keyword>
<keyword evidence="13" id="KW-1185">Reference proteome</keyword>
<dbReference type="GO" id="GO:0016651">
    <property type="term" value="F:oxidoreductase activity, acting on NAD(P)H"/>
    <property type="evidence" value="ECO:0007669"/>
    <property type="project" value="TreeGrafter"/>
</dbReference>
<keyword evidence="3" id="KW-0285">Flavoprotein</keyword>
<evidence type="ECO:0000256" key="6">
    <source>
        <dbReference type="ARBA" id="ARBA00022827"/>
    </source>
</evidence>
<dbReference type="PRINTS" id="PR00411">
    <property type="entry name" value="PNDRDTASEI"/>
</dbReference>
<evidence type="ECO:0000313" key="13">
    <source>
        <dbReference type="Proteomes" id="UP000070544"/>
    </source>
</evidence>
<dbReference type="PANTHER" id="PTHR43557:SF2">
    <property type="entry name" value="RIESKE DOMAIN-CONTAINING PROTEIN-RELATED"/>
    <property type="match status" value="1"/>
</dbReference>
<evidence type="ECO:0000256" key="2">
    <source>
        <dbReference type="ARBA" id="ARBA00006442"/>
    </source>
</evidence>
<dbReference type="GO" id="GO:0051537">
    <property type="term" value="F:2 iron, 2 sulfur cluster binding"/>
    <property type="evidence" value="ECO:0007669"/>
    <property type="project" value="UniProtKB-KW"/>
</dbReference>
<evidence type="ECO:0000256" key="9">
    <source>
        <dbReference type="ARBA" id="ARBA00023014"/>
    </source>
</evidence>
<evidence type="ECO:0000256" key="7">
    <source>
        <dbReference type="ARBA" id="ARBA00023002"/>
    </source>
</evidence>
<keyword evidence="7" id="KW-0560">Oxidoreductase</keyword>
<dbReference type="Gene3D" id="2.102.10.10">
    <property type="entry name" value="Rieske [2Fe-2S] iron-sulphur domain"/>
    <property type="match status" value="1"/>
</dbReference>
<dbReference type="GO" id="GO:0005737">
    <property type="term" value="C:cytoplasm"/>
    <property type="evidence" value="ECO:0007669"/>
    <property type="project" value="TreeGrafter"/>
</dbReference>
<keyword evidence="5" id="KW-0479">Metal-binding</keyword>
<dbReference type="EMBL" id="KQ965731">
    <property type="protein sequence ID" value="KXS22367.1"/>
    <property type="molecule type" value="Genomic_DNA"/>
</dbReference>
<dbReference type="SUPFAM" id="SSF50022">
    <property type="entry name" value="ISP domain"/>
    <property type="match status" value="1"/>
</dbReference>
<comment type="similarity">
    <text evidence="2">Belongs to the FAD-dependent oxidoreductase family.</text>
</comment>
<keyword evidence="4" id="KW-0001">2Fe-2S</keyword>
<evidence type="ECO:0000256" key="8">
    <source>
        <dbReference type="ARBA" id="ARBA00023004"/>
    </source>
</evidence>
<dbReference type="PANTHER" id="PTHR43557">
    <property type="entry name" value="APOPTOSIS-INDUCING FACTOR 1"/>
    <property type="match status" value="1"/>
</dbReference>
<dbReference type="Proteomes" id="UP000070544">
    <property type="component" value="Unassembled WGS sequence"/>
</dbReference>
<feature type="domain" description="Rieske" evidence="11">
    <location>
        <begin position="6"/>
        <end position="102"/>
    </location>
</feature>
<evidence type="ECO:0000256" key="3">
    <source>
        <dbReference type="ARBA" id="ARBA00022630"/>
    </source>
</evidence>
<dbReference type="Pfam" id="PF07992">
    <property type="entry name" value="Pyr_redox_2"/>
    <property type="match status" value="1"/>
</dbReference>
<dbReference type="InterPro" id="IPR050446">
    <property type="entry name" value="FAD-oxidoreductase/Apoptosis"/>
</dbReference>
<evidence type="ECO:0000256" key="10">
    <source>
        <dbReference type="SAM" id="Phobius"/>
    </source>
</evidence>
<gene>
    <name evidence="12" type="ORF">M427DRAFT_50697</name>
</gene>
<name>A0A139B075_GONPJ</name>
<dbReference type="GO" id="GO:0046872">
    <property type="term" value="F:metal ion binding"/>
    <property type="evidence" value="ECO:0007669"/>
    <property type="project" value="UniProtKB-KW"/>
</dbReference>
<evidence type="ECO:0000256" key="1">
    <source>
        <dbReference type="ARBA" id="ARBA00001974"/>
    </source>
</evidence>
<accession>A0A139B075</accession>
<dbReference type="InterPro" id="IPR036922">
    <property type="entry name" value="Rieske_2Fe-2S_sf"/>
</dbReference>
<evidence type="ECO:0000256" key="4">
    <source>
        <dbReference type="ARBA" id="ARBA00022714"/>
    </source>
</evidence>
<dbReference type="OrthoDB" id="6029at2759"/>
<comment type="cofactor">
    <cofactor evidence="1">
        <name>FAD</name>
        <dbReference type="ChEBI" id="CHEBI:57692"/>
    </cofactor>
</comment>
<dbReference type="Gene3D" id="3.30.390.30">
    <property type="match status" value="1"/>
</dbReference>